<evidence type="ECO:0000313" key="1">
    <source>
        <dbReference type="EMBL" id="MRD49796.1"/>
    </source>
</evidence>
<dbReference type="Gene3D" id="2.180.10.10">
    <property type="entry name" value="RHS repeat-associated core"/>
    <property type="match status" value="1"/>
</dbReference>
<proteinExistence type="predicted"/>
<protein>
    <submittedName>
        <fullName evidence="1">RHS repeat-associated core domain-containing protein</fullName>
    </submittedName>
</protein>
<gene>
    <name evidence="1" type="ORF">GHT07_21210</name>
</gene>
<dbReference type="InterPro" id="IPR050708">
    <property type="entry name" value="T6SS_VgrG/RHS"/>
</dbReference>
<dbReference type="NCBIfam" id="TIGR03696">
    <property type="entry name" value="Rhs_assc_core"/>
    <property type="match status" value="1"/>
</dbReference>
<accession>A0A844BE43</accession>
<comment type="caution">
    <text evidence="1">The sequence shown here is derived from an EMBL/GenBank/DDBJ whole genome shotgun (WGS) entry which is preliminary data.</text>
</comment>
<dbReference type="AlphaFoldDB" id="A0A844BE43"/>
<dbReference type="OrthoDB" id="5445630at2"/>
<sequence>MQATPNPKQAITNQPVLLKATKPIEMNLRFPGQYFDAETGLFYNWNRYYNDKGGRYAQFDPTGLDDGPNGYVYGRDDPLALSDPMGLKTMQCTKPLNALKEKFGTEFSRFARDWIPAAYHQYSCVVGKDGKVTCGGQDHAESPLRGPGKPSVDTLEGGQCKEVEPDNDGFEQCVLNEWKKPRPTYGIPFGTDCQEYDEAIIKQCRIKFAKKRKSR</sequence>
<dbReference type="InterPro" id="IPR022385">
    <property type="entry name" value="Rhs_assc_core"/>
</dbReference>
<dbReference type="PRINTS" id="PR00394">
    <property type="entry name" value="RHSPROTEIN"/>
</dbReference>
<dbReference type="Proteomes" id="UP000487350">
    <property type="component" value="Unassembled WGS sequence"/>
</dbReference>
<organism evidence="1 2">
    <name type="scientific">Caenimonas koreensis DSM 17982</name>
    <dbReference type="NCBI Taxonomy" id="1121255"/>
    <lineage>
        <taxon>Bacteria</taxon>
        <taxon>Pseudomonadati</taxon>
        <taxon>Pseudomonadota</taxon>
        <taxon>Betaproteobacteria</taxon>
        <taxon>Burkholderiales</taxon>
        <taxon>Comamonadaceae</taxon>
        <taxon>Caenimonas</taxon>
    </lineage>
</organism>
<dbReference type="PANTHER" id="PTHR32305:SF15">
    <property type="entry name" value="PROTEIN RHSA-RELATED"/>
    <property type="match status" value="1"/>
</dbReference>
<name>A0A844BE43_9BURK</name>
<reference evidence="1 2" key="1">
    <citation type="submission" date="2019-11" db="EMBL/GenBank/DDBJ databases">
        <title>Caenimonas koreensis gen. nov., sp. nov., isolated from activated sludge.</title>
        <authorList>
            <person name="Seung H.R."/>
        </authorList>
    </citation>
    <scope>NUCLEOTIDE SEQUENCE [LARGE SCALE GENOMIC DNA]</scope>
    <source>
        <strain evidence="1 2">EMB320</strain>
    </source>
</reference>
<dbReference type="EMBL" id="WJBU01000038">
    <property type="protein sequence ID" value="MRD49796.1"/>
    <property type="molecule type" value="Genomic_DNA"/>
</dbReference>
<evidence type="ECO:0000313" key="2">
    <source>
        <dbReference type="Proteomes" id="UP000487350"/>
    </source>
</evidence>
<keyword evidence="2" id="KW-1185">Reference proteome</keyword>
<dbReference type="PANTHER" id="PTHR32305">
    <property type="match status" value="1"/>
</dbReference>